<comment type="caution">
    <text evidence="1">The sequence shown here is derived from an EMBL/GenBank/DDBJ whole genome shotgun (WGS) entry which is preliminary data.</text>
</comment>
<evidence type="ECO:0000313" key="1">
    <source>
        <dbReference type="EMBL" id="RUO58486.1"/>
    </source>
</evidence>
<dbReference type="Gene3D" id="3.40.1260.10">
    <property type="entry name" value="DsrEFH-like"/>
    <property type="match status" value="1"/>
</dbReference>
<name>A0A432YC99_9GAMM</name>
<dbReference type="SUPFAM" id="SSF75169">
    <property type="entry name" value="DsrEFH-like"/>
    <property type="match status" value="1"/>
</dbReference>
<dbReference type="InterPro" id="IPR027396">
    <property type="entry name" value="DsrEFH-like"/>
</dbReference>
<gene>
    <name evidence="1" type="ORF">CWE25_02535</name>
</gene>
<dbReference type="EMBL" id="PIPV01000001">
    <property type="protein sequence ID" value="RUO58486.1"/>
    <property type="molecule type" value="Genomic_DNA"/>
</dbReference>
<organism evidence="1 2">
    <name type="scientific">Idiomarina fontislapidosi</name>
    <dbReference type="NCBI Taxonomy" id="263723"/>
    <lineage>
        <taxon>Bacteria</taxon>
        <taxon>Pseudomonadati</taxon>
        <taxon>Pseudomonadota</taxon>
        <taxon>Gammaproteobacteria</taxon>
        <taxon>Alteromonadales</taxon>
        <taxon>Idiomarinaceae</taxon>
        <taxon>Idiomarina</taxon>
    </lineage>
</organism>
<dbReference type="Proteomes" id="UP000287330">
    <property type="component" value="Unassembled WGS sequence"/>
</dbReference>
<dbReference type="RefSeq" id="WP_110572830.1">
    <property type="nucleotide sequence ID" value="NZ_PIPV01000001.1"/>
</dbReference>
<dbReference type="AlphaFoldDB" id="A0A432YC99"/>
<reference evidence="2" key="1">
    <citation type="journal article" date="2018" name="Front. Microbiol.">
        <title>Genome-Based Analysis Reveals the Taxonomy and Diversity of the Family Idiomarinaceae.</title>
        <authorList>
            <person name="Liu Y."/>
            <person name="Lai Q."/>
            <person name="Shao Z."/>
        </authorList>
    </citation>
    <scope>NUCLEOTIDE SEQUENCE [LARGE SCALE GENOMIC DNA]</scope>
    <source>
        <strain evidence="2">F23</strain>
    </source>
</reference>
<dbReference type="OrthoDB" id="6240833at2"/>
<proteinExistence type="predicted"/>
<protein>
    <recommendedName>
        <fullName evidence="3">Sulfurtransferase complex subunit TusB</fullName>
    </recommendedName>
</protein>
<keyword evidence="2" id="KW-1185">Reference proteome</keyword>
<evidence type="ECO:0000313" key="2">
    <source>
        <dbReference type="Proteomes" id="UP000287330"/>
    </source>
</evidence>
<accession>A0A432YC99</accession>
<sequence>MSKNYAVIQLSAELECARSALDLVLSLASLDQSVQLIMLDNAWMSLQSELHKRYGLLELLDVDPVLIASASEPALEDGDIEFQWIAKRDVNALLADYAEVITCN</sequence>
<evidence type="ECO:0008006" key="3">
    <source>
        <dbReference type="Google" id="ProtNLM"/>
    </source>
</evidence>